<feature type="transmembrane region" description="Helical" evidence="1">
    <location>
        <begin position="446"/>
        <end position="467"/>
    </location>
</feature>
<dbReference type="RefSeq" id="WP_061472497.1">
    <property type="nucleotide sequence ID" value="NZ_LHZU01000144.1"/>
</dbReference>
<dbReference type="Proteomes" id="UP000075360">
    <property type="component" value="Unassembled WGS sequence"/>
</dbReference>
<evidence type="ECO:0008006" key="4">
    <source>
        <dbReference type="Google" id="ProtNLM"/>
    </source>
</evidence>
<organism evidence="2 3">
    <name type="scientific">Acetobacter senegalensis</name>
    <dbReference type="NCBI Taxonomy" id="446692"/>
    <lineage>
        <taxon>Bacteria</taxon>
        <taxon>Pseudomonadati</taxon>
        <taxon>Pseudomonadota</taxon>
        <taxon>Alphaproteobacteria</taxon>
        <taxon>Acetobacterales</taxon>
        <taxon>Acetobacteraceae</taxon>
        <taxon>Acetobacter</taxon>
    </lineage>
</organism>
<protein>
    <recommendedName>
        <fullName evidence="4">YfhO family protein</fullName>
    </recommendedName>
</protein>
<feature type="transmembrane region" description="Helical" evidence="1">
    <location>
        <begin position="214"/>
        <end position="230"/>
    </location>
</feature>
<sequence>MNSSPRIYLPILCLVLLPFIAHLPDLLGLLIEDPAYRTAGPGVRGISWLLFGTPGWVDPNAGATTEALGHEAALQWLSGHIPWWNTYTGLGMPLAAEMQNSALFLPFILLLALPHGVILIKAALQVLTGLCAFGLGKSMKLSLPACIFMGILCEFSGTFAWFGHGPIMPLPFLPLLVWGGFNVANAVENKKRGGWLLVTLAIAGSILAGFPETAYMNGLLALAIITWRVFQSPRFYRKAIIFRIFCGGILGLCLSAPAWLSFALSLPVSLVGMNADFGNAHFLSGSTALHFFPYLFGPPLFGAEQGSMDLVELWWHTGGYIDLGLLTLAALAFTIPSTSYSSLRYLLGAWLVFTAMKAEGVHFVSKIIDLIPLIRQTMFFVYASPGWWFALTLLAAITIDSYSHMKTSKKSSIFLMGGIIFSAALLSLLYARHALTLQQHLPHANLLNYASTLWGFSILFLIVFVAISTKKKDVFLSSIGITNAVLLFCVPLLCGSRNAKIDYPALDWLKRETAFTRVVSFGTLPPNYGAYYGIKSVNYTYLPVPRVFAETLDANIDPNIDPSGFYTPGLGQKYSDASSIHDMNLYLSASSPNTLSSLHWLSQHGVGLVAASPEKNIWQDILLTHPVAGNAQAYDFTAGPLSGHIPAPRNKGAAVSKVGIAVGTFSGRATGKINVRLCSNDVCQSGTTSVDQTPDNTVIFISLDQKLAITGPEDLSWSISTDGNNIKPAVWVWQNKENGELSPMMPLQTEFDPPDYVTLSYQDPYITIWKLSNSAPYFSADNCHLTIHSTEKLEADCKNKDTLVRQEIAYPGWHVTVNGVHTKTGATKDGLFQTANLVSGHNTITFTYSPPKGMLMLFLFIVGLLGTGIGFYRSRSISLH</sequence>
<gene>
    <name evidence="2" type="ORF">AD948_14515</name>
</gene>
<keyword evidence="1" id="KW-0812">Transmembrane</keyword>
<feature type="transmembrane region" description="Helical" evidence="1">
    <location>
        <begin position="411"/>
        <end position="431"/>
    </location>
</feature>
<keyword evidence="1" id="KW-0472">Membrane</keyword>
<feature type="transmembrane region" description="Helical" evidence="1">
    <location>
        <begin position="853"/>
        <end position="872"/>
    </location>
</feature>
<feature type="transmembrane region" description="Helical" evidence="1">
    <location>
        <begin position="242"/>
        <end position="264"/>
    </location>
</feature>
<evidence type="ECO:0000256" key="1">
    <source>
        <dbReference type="SAM" id="Phobius"/>
    </source>
</evidence>
<dbReference type="EMBL" id="LHZU01000144">
    <property type="protein sequence ID" value="KXV57462.1"/>
    <property type="molecule type" value="Genomic_DNA"/>
</dbReference>
<dbReference type="OrthoDB" id="5139172at2"/>
<comment type="caution">
    <text evidence="2">The sequence shown here is derived from an EMBL/GenBank/DDBJ whole genome shotgun (WGS) entry which is preliminary data.</text>
</comment>
<dbReference type="AlphaFoldDB" id="A0A149TWF6"/>
<keyword evidence="1" id="KW-1133">Transmembrane helix</keyword>
<accession>A0A149TWF6</accession>
<proteinExistence type="predicted"/>
<feature type="transmembrane region" description="Helical" evidence="1">
    <location>
        <begin position="7"/>
        <end position="31"/>
    </location>
</feature>
<feature type="transmembrane region" description="Helical" evidence="1">
    <location>
        <begin position="313"/>
        <end position="333"/>
    </location>
</feature>
<feature type="transmembrane region" description="Helical" evidence="1">
    <location>
        <begin position="474"/>
        <end position="493"/>
    </location>
</feature>
<evidence type="ECO:0000313" key="3">
    <source>
        <dbReference type="Proteomes" id="UP000075360"/>
    </source>
</evidence>
<feature type="transmembrane region" description="Helical" evidence="1">
    <location>
        <begin position="102"/>
        <end position="120"/>
    </location>
</feature>
<reference evidence="2 3" key="1">
    <citation type="submission" date="2015-06" db="EMBL/GenBank/DDBJ databases">
        <title>Improved classification and identification of acetic acid bacteria using matrix-assisted laser desorption/ionization time-of-flight mass spectrometry; Gluconobacter nephelii and Gluconobacter uchimurae are later heterotypic synonyms of Gluconobacter japonicus and Gluconobacter oxydans, respectively.</title>
        <authorList>
            <person name="Li L."/>
            <person name="Cleenwerck I."/>
            <person name="De Vuyst L."/>
            <person name="Vandamme P."/>
        </authorList>
    </citation>
    <scope>NUCLEOTIDE SEQUENCE [LARGE SCALE GENOMIC DNA]</scope>
    <source>
        <strain evidence="2 3">LMG 23690</strain>
    </source>
</reference>
<feature type="transmembrane region" description="Helical" evidence="1">
    <location>
        <begin position="193"/>
        <end position="208"/>
    </location>
</feature>
<feature type="transmembrane region" description="Helical" evidence="1">
    <location>
        <begin position="345"/>
        <end position="365"/>
    </location>
</feature>
<feature type="transmembrane region" description="Helical" evidence="1">
    <location>
        <begin position="141"/>
        <end position="162"/>
    </location>
</feature>
<evidence type="ECO:0000313" key="2">
    <source>
        <dbReference type="EMBL" id="KXV57462.1"/>
    </source>
</evidence>
<feature type="transmembrane region" description="Helical" evidence="1">
    <location>
        <begin position="377"/>
        <end position="399"/>
    </location>
</feature>
<dbReference type="PATRIC" id="fig|446692.4.peg.497"/>
<name>A0A149TWF6_9PROT</name>
<feature type="transmembrane region" description="Helical" evidence="1">
    <location>
        <begin position="168"/>
        <end position="186"/>
    </location>
</feature>